<dbReference type="PANTHER" id="PTHR12400:SF108">
    <property type="entry name" value="KINASE"/>
    <property type="match status" value="1"/>
</dbReference>
<organism evidence="6 7">
    <name type="scientific">Puccinia coronata f. sp. avenae</name>
    <dbReference type="NCBI Taxonomy" id="200324"/>
    <lineage>
        <taxon>Eukaryota</taxon>
        <taxon>Fungi</taxon>
        <taxon>Dikarya</taxon>
        <taxon>Basidiomycota</taxon>
        <taxon>Pucciniomycotina</taxon>
        <taxon>Pucciniomycetes</taxon>
        <taxon>Pucciniales</taxon>
        <taxon>Pucciniaceae</taxon>
        <taxon>Puccinia</taxon>
    </lineage>
</organism>
<dbReference type="SUPFAM" id="SSF56104">
    <property type="entry name" value="SAICAR synthase-like"/>
    <property type="match status" value="1"/>
</dbReference>
<evidence type="ECO:0000313" key="7">
    <source>
        <dbReference type="Proteomes" id="UP000235392"/>
    </source>
</evidence>
<comment type="similarity">
    <text evidence="1 4">Belongs to the inositol phosphokinase (IPK) family.</text>
</comment>
<dbReference type="Gene3D" id="3.30.470.160">
    <property type="entry name" value="Inositol polyphosphate kinase"/>
    <property type="match status" value="2"/>
</dbReference>
<dbReference type="GO" id="GO:0032958">
    <property type="term" value="P:inositol phosphate biosynthetic process"/>
    <property type="evidence" value="ECO:0007669"/>
    <property type="project" value="InterPro"/>
</dbReference>
<name>A0A2N5V9X7_9BASI</name>
<evidence type="ECO:0000256" key="4">
    <source>
        <dbReference type="RuleBase" id="RU363090"/>
    </source>
</evidence>
<dbReference type="EMBL" id="PGCI01000036">
    <property type="protein sequence ID" value="PLW46782.1"/>
    <property type="molecule type" value="Genomic_DNA"/>
</dbReference>
<evidence type="ECO:0000256" key="1">
    <source>
        <dbReference type="ARBA" id="ARBA00007374"/>
    </source>
</evidence>
<dbReference type="GO" id="GO:0005634">
    <property type="term" value="C:nucleus"/>
    <property type="evidence" value="ECO:0007669"/>
    <property type="project" value="TreeGrafter"/>
</dbReference>
<accession>A0A2N5V9X7</accession>
<keyword evidence="2 4" id="KW-0808">Transferase</keyword>
<dbReference type="GO" id="GO:0000824">
    <property type="term" value="F:inositol-1,4,5,6-tetrakisphosphate 3-kinase activity"/>
    <property type="evidence" value="ECO:0007669"/>
    <property type="project" value="TreeGrafter"/>
</dbReference>
<dbReference type="GO" id="GO:0046854">
    <property type="term" value="P:phosphatidylinositol phosphate biosynthetic process"/>
    <property type="evidence" value="ECO:0007669"/>
    <property type="project" value="TreeGrafter"/>
</dbReference>
<dbReference type="InterPro" id="IPR038286">
    <property type="entry name" value="IPK_sf"/>
</dbReference>
<sequence>MSTITGIPQAGGHQDQLSVDSNQPEKIIKKTSQKELEFYCSLVNQLEHPFTPSDKKVWSEWRPQFFGSLNFNKENQVSIILENLTFKRPTSNQPIDQEKLFKHPNVIDIKLGQQLYDDQAPPEKKERMEKAALETTSAQFGIRLTGAQIWDNTKGEHYIIPKSFGKSIKPNGSDLQINFNTFFPISDSNLVQGTSNGELFYLSGDDQNGFVQDFAVVKVIDFAHVQLSDSPDPGLLKGIQSTLNLFNQLSIQLSSI</sequence>
<dbReference type="Proteomes" id="UP000235392">
    <property type="component" value="Unassembled WGS sequence"/>
</dbReference>
<evidence type="ECO:0000256" key="5">
    <source>
        <dbReference type="SAM" id="MobiDB-lite"/>
    </source>
</evidence>
<dbReference type="PANTHER" id="PTHR12400">
    <property type="entry name" value="INOSITOL POLYPHOSPHATE KINASE"/>
    <property type="match status" value="1"/>
</dbReference>
<dbReference type="EC" id="2.7.-.-" evidence="4"/>
<feature type="region of interest" description="Disordered" evidence="5">
    <location>
        <begin position="1"/>
        <end position="22"/>
    </location>
</feature>
<evidence type="ECO:0000313" key="6">
    <source>
        <dbReference type="EMBL" id="PLW46782.1"/>
    </source>
</evidence>
<proteinExistence type="inferred from homology"/>
<dbReference type="GO" id="GO:0008440">
    <property type="term" value="F:inositol-1,4,5-trisphosphate 3-kinase activity"/>
    <property type="evidence" value="ECO:0007669"/>
    <property type="project" value="TreeGrafter"/>
</dbReference>
<keyword evidence="3 4" id="KW-0418">Kinase</keyword>
<evidence type="ECO:0000256" key="3">
    <source>
        <dbReference type="ARBA" id="ARBA00022777"/>
    </source>
</evidence>
<dbReference type="GO" id="GO:0005737">
    <property type="term" value="C:cytoplasm"/>
    <property type="evidence" value="ECO:0007669"/>
    <property type="project" value="TreeGrafter"/>
</dbReference>
<dbReference type="Pfam" id="PF03770">
    <property type="entry name" value="IPK"/>
    <property type="match status" value="1"/>
</dbReference>
<reference evidence="6 7" key="1">
    <citation type="submission" date="2017-11" db="EMBL/GenBank/DDBJ databases">
        <title>De novo assembly and phasing of dikaryotic genomes from two isolates of Puccinia coronata f. sp. avenae, the causal agent of oat crown rust.</title>
        <authorList>
            <person name="Miller M.E."/>
            <person name="Zhang Y."/>
            <person name="Omidvar V."/>
            <person name="Sperschneider J."/>
            <person name="Schwessinger B."/>
            <person name="Raley C."/>
            <person name="Palmer J.M."/>
            <person name="Garnica D."/>
            <person name="Upadhyaya N."/>
            <person name="Rathjen J."/>
            <person name="Taylor J.M."/>
            <person name="Park R.F."/>
            <person name="Dodds P.N."/>
            <person name="Hirsch C.D."/>
            <person name="Kianian S.F."/>
            <person name="Figueroa M."/>
        </authorList>
    </citation>
    <scope>NUCLEOTIDE SEQUENCE [LARGE SCALE GENOMIC DNA]</scope>
    <source>
        <strain evidence="6">12SD80</strain>
    </source>
</reference>
<dbReference type="InterPro" id="IPR005522">
    <property type="entry name" value="IPK"/>
</dbReference>
<dbReference type="AlphaFoldDB" id="A0A2N5V9X7"/>
<gene>
    <name evidence="6" type="ORF">PCASD_05976</name>
</gene>
<comment type="caution">
    <text evidence="6">The sequence shown here is derived from an EMBL/GenBank/DDBJ whole genome shotgun (WGS) entry which is preliminary data.</text>
</comment>
<protein>
    <recommendedName>
        <fullName evidence="4">Kinase</fullName>
        <ecNumber evidence="4">2.7.-.-</ecNumber>
    </recommendedName>
</protein>
<evidence type="ECO:0000256" key="2">
    <source>
        <dbReference type="ARBA" id="ARBA00022679"/>
    </source>
</evidence>